<dbReference type="AlphaFoldDB" id="A0AAU9L0S4"/>
<dbReference type="EMBL" id="CAKLCB010000013">
    <property type="protein sequence ID" value="CAH0513486.1"/>
    <property type="molecule type" value="Genomic_DNA"/>
</dbReference>
<evidence type="ECO:0000313" key="12">
    <source>
        <dbReference type="Proteomes" id="UP001160483"/>
    </source>
</evidence>
<evidence type="ECO:0000256" key="2">
    <source>
        <dbReference type="ARBA" id="ARBA00006751"/>
    </source>
</evidence>
<dbReference type="InterPro" id="IPR035994">
    <property type="entry name" value="Nucleoside_phosphorylase_sf"/>
</dbReference>
<dbReference type="EC" id="2.4.2.1" evidence="3"/>
<dbReference type="Proteomes" id="UP001158986">
    <property type="component" value="Unassembled WGS sequence"/>
</dbReference>
<comment type="pathway">
    <text evidence="1">Purine metabolism; purine nucleoside salvage.</text>
</comment>
<evidence type="ECO:0000256" key="7">
    <source>
        <dbReference type="SAM" id="MobiDB-lite"/>
    </source>
</evidence>
<keyword evidence="4" id="KW-0328">Glycosyltransferase</keyword>
<reference evidence="9 11" key="1">
    <citation type="submission" date="2021-11" db="EMBL/GenBank/DDBJ databases">
        <authorList>
            <person name="Islam A."/>
            <person name="Islam S."/>
            <person name="Flora M.S."/>
            <person name="Rahman M."/>
            <person name="Ziaur R.M."/>
            <person name="Epstein J.H."/>
            <person name="Hassan M."/>
            <person name="Klassen M."/>
            <person name="Woodard K."/>
            <person name="Webb A."/>
            <person name="Webby R.J."/>
            <person name="El Zowalaty M.E."/>
        </authorList>
    </citation>
    <scope>NUCLEOTIDE SEQUENCE</scope>
    <source>
        <strain evidence="10">Pbs1</strain>
        <strain evidence="9">Pbs3</strain>
    </source>
</reference>
<sequence>MCRMSTGQISDEIIPEERIDTIYEFLKERVSTRPLIGVVCGLGLGGLSKCLSNQEVISYEDIPQFPYSTVEGHASELVFGDTNGGLNPDFNVGDFMIIHDHLNMPGLSGQHPLIGPNDSRLEPVSRHSRIATTRSYKR</sequence>
<dbReference type="PANTHER" id="PTHR11904:SF9">
    <property type="entry name" value="PURINE NUCLEOSIDE PHOSPHORYLASE-RELATED"/>
    <property type="match status" value="1"/>
</dbReference>
<keyword evidence="5" id="KW-0808">Transferase</keyword>
<evidence type="ECO:0000313" key="10">
    <source>
        <dbReference type="EMBL" id="CAH0513486.1"/>
    </source>
</evidence>
<name>A0AAU9L0S4_9STRA</name>
<dbReference type="GO" id="GO:0009116">
    <property type="term" value="P:nucleoside metabolic process"/>
    <property type="evidence" value="ECO:0007669"/>
    <property type="project" value="InterPro"/>
</dbReference>
<comment type="similarity">
    <text evidence="2">Belongs to the PNP/MTAP phosphorylase family.</text>
</comment>
<feature type="region of interest" description="Disordered" evidence="7">
    <location>
        <begin position="114"/>
        <end position="138"/>
    </location>
</feature>
<keyword evidence="11" id="KW-1185">Reference proteome</keyword>
<dbReference type="SUPFAM" id="SSF53167">
    <property type="entry name" value="Purine and uridine phosphorylases"/>
    <property type="match status" value="1"/>
</dbReference>
<organism evidence="9 12">
    <name type="scientific">Peronospora belbahrii</name>
    <dbReference type="NCBI Taxonomy" id="622444"/>
    <lineage>
        <taxon>Eukaryota</taxon>
        <taxon>Sar</taxon>
        <taxon>Stramenopiles</taxon>
        <taxon>Oomycota</taxon>
        <taxon>Peronosporomycetes</taxon>
        <taxon>Peronosporales</taxon>
        <taxon>Peronosporaceae</taxon>
        <taxon>Peronospora</taxon>
    </lineage>
</organism>
<dbReference type="GO" id="GO:0004731">
    <property type="term" value="F:purine-nucleoside phosphorylase activity"/>
    <property type="evidence" value="ECO:0007669"/>
    <property type="project" value="UniProtKB-EC"/>
</dbReference>
<evidence type="ECO:0000313" key="11">
    <source>
        <dbReference type="Proteomes" id="UP001158986"/>
    </source>
</evidence>
<dbReference type="PANTHER" id="PTHR11904">
    <property type="entry name" value="METHYLTHIOADENOSINE/PURINE NUCLEOSIDE PHOSPHORYLASE"/>
    <property type="match status" value="1"/>
</dbReference>
<dbReference type="Proteomes" id="UP001160483">
    <property type="component" value="Unassembled WGS sequence"/>
</dbReference>
<dbReference type="GO" id="GO:0005737">
    <property type="term" value="C:cytoplasm"/>
    <property type="evidence" value="ECO:0007669"/>
    <property type="project" value="TreeGrafter"/>
</dbReference>
<dbReference type="InterPro" id="IPR000845">
    <property type="entry name" value="Nucleoside_phosphorylase_d"/>
</dbReference>
<dbReference type="EMBL" id="CAKKTJ010000296">
    <property type="protein sequence ID" value="CAH0479198.1"/>
    <property type="molecule type" value="Genomic_DNA"/>
</dbReference>
<evidence type="ECO:0000256" key="1">
    <source>
        <dbReference type="ARBA" id="ARBA00005058"/>
    </source>
</evidence>
<accession>A0AAU9L0S4</accession>
<evidence type="ECO:0000256" key="4">
    <source>
        <dbReference type="ARBA" id="ARBA00022676"/>
    </source>
</evidence>
<evidence type="ECO:0000256" key="5">
    <source>
        <dbReference type="ARBA" id="ARBA00022679"/>
    </source>
</evidence>
<dbReference type="InterPro" id="IPR011268">
    <property type="entry name" value="Purine_phosphorylase"/>
</dbReference>
<feature type="domain" description="Nucleoside phosphorylase" evidence="8">
    <location>
        <begin position="73"/>
        <end position="123"/>
    </location>
</feature>
<protein>
    <recommendedName>
        <fullName evidence="3">purine-nucleoside phosphorylase</fullName>
        <ecNumber evidence="3">2.4.2.1</ecNumber>
    </recommendedName>
    <alternativeName>
        <fullName evidence="6">Inosine-guanosine phosphorylase</fullName>
    </alternativeName>
</protein>
<evidence type="ECO:0000259" key="8">
    <source>
        <dbReference type="Pfam" id="PF01048"/>
    </source>
</evidence>
<dbReference type="Gene3D" id="3.40.50.1580">
    <property type="entry name" value="Nucleoside phosphorylase domain"/>
    <property type="match status" value="2"/>
</dbReference>
<evidence type="ECO:0000256" key="6">
    <source>
        <dbReference type="ARBA" id="ARBA00031036"/>
    </source>
</evidence>
<dbReference type="Pfam" id="PF01048">
    <property type="entry name" value="PNP_UDP_1"/>
    <property type="match status" value="1"/>
</dbReference>
<proteinExistence type="inferred from homology"/>
<gene>
    <name evidence="10" type="ORF">PBS001_LOCUS297</name>
    <name evidence="9" type="ORF">PBS003_LOCUS5852</name>
</gene>
<evidence type="ECO:0000313" key="9">
    <source>
        <dbReference type="EMBL" id="CAH0479198.1"/>
    </source>
</evidence>
<evidence type="ECO:0000256" key="3">
    <source>
        <dbReference type="ARBA" id="ARBA00011886"/>
    </source>
</evidence>
<comment type="caution">
    <text evidence="9">The sequence shown here is derived from an EMBL/GenBank/DDBJ whole genome shotgun (WGS) entry which is preliminary data.</text>
</comment>